<proteinExistence type="predicted"/>
<dbReference type="EMBL" id="LAZR01011739">
    <property type="protein sequence ID" value="KKM60108.1"/>
    <property type="molecule type" value="Genomic_DNA"/>
</dbReference>
<dbReference type="AlphaFoldDB" id="A0A0F9IRX0"/>
<sequence>MAKTYQINNLKIAYSRLYEKWQVKTLKGVVLEEFKLLEDAKNWAEKTHDFIQK</sequence>
<gene>
    <name evidence="1" type="ORF">LCGC14_1545250</name>
</gene>
<protein>
    <submittedName>
        <fullName evidence="1">Uncharacterized protein</fullName>
    </submittedName>
</protein>
<accession>A0A0F9IRX0</accession>
<organism evidence="1">
    <name type="scientific">marine sediment metagenome</name>
    <dbReference type="NCBI Taxonomy" id="412755"/>
    <lineage>
        <taxon>unclassified sequences</taxon>
        <taxon>metagenomes</taxon>
        <taxon>ecological metagenomes</taxon>
    </lineage>
</organism>
<reference evidence="1" key="1">
    <citation type="journal article" date="2015" name="Nature">
        <title>Complex archaea that bridge the gap between prokaryotes and eukaryotes.</title>
        <authorList>
            <person name="Spang A."/>
            <person name="Saw J.H."/>
            <person name="Jorgensen S.L."/>
            <person name="Zaremba-Niedzwiedzka K."/>
            <person name="Martijn J."/>
            <person name="Lind A.E."/>
            <person name="van Eijk R."/>
            <person name="Schleper C."/>
            <person name="Guy L."/>
            <person name="Ettema T.J."/>
        </authorList>
    </citation>
    <scope>NUCLEOTIDE SEQUENCE</scope>
</reference>
<comment type="caution">
    <text evidence="1">The sequence shown here is derived from an EMBL/GenBank/DDBJ whole genome shotgun (WGS) entry which is preliminary data.</text>
</comment>
<evidence type="ECO:0000313" key="1">
    <source>
        <dbReference type="EMBL" id="KKM60108.1"/>
    </source>
</evidence>
<name>A0A0F9IRX0_9ZZZZ</name>